<comment type="caution">
    <text evidence="1">The sequence shown here is derived from an EMBL/GenBank/DDBJ whole genome shotgun (WGS) entry which is preliminary data.</text>
</comment>
<dbReference type="AlphaFoldDB" id="A0A660SIL8"/>
<proteinExistence type="predicted"/>
<sequence length="131" mass="15257">MDLRWFILIPLLLSCRPSLRKIIIDNDFALVRPGDYPGFTIPYRETERTKLIAKEIDQELLNLIVQRVYPCVGRLRYDYMSTRLDPESGNEVIRYFGRLRDDPLIAGYQIQFIFNGPGRLVLICVAPVPLE</sequence>
<reference evidence="1 2" key="1">
    <citation type="submission" date="2018-06" db="EMBL/GenBank/DDBJ databases">
        <title>Extensive metabolic versatility and redundancy in microbially diverse, dynamic hydrothermal sediments.</title>
        <authorList>
            <person name="Dombrowski N."/>
            <person name="Teske A."/>
            <person name="Baker B.J."/>
        </authorList>
    </citation>
    <scope>NUCLEOTIDE SEQUENCE [LARGE SCALE GENOMIC DNA]</scope>
    <source>
        <strain evidence="1">B36_G15</strain>
    </source>
</reference>
<dbReference type="EMBL" id="QNBE01000031">
    <property type="protein sequence ID" value="RKX70659.1"/>
    <property type="molecule type" value="Genomic_DNA"/>
</dbReference>
<evidence type="ECO:0000313" key="2">
    <source>
        <dbReference type="Proteomes" id="UP000268469"/>
    </source>
</evidence>
<name>A0A660SIL8_UNCW3</name>
<accession>A0A660SIL8</accession>
<evidence type="ECO:0008006" key="3">
    <source>
        <dbReference type="Google" id="ProtNLM"/>
    </source>
</evidence>
<dbReference type="PROSITE" id="PS51257">
    <property type="entry name" value="PROKAR_LIPOPROTEIN"/>
    <property type="match status" value="1"/>
</dbReference>
<evidence type="ECO:0000313" key="1">
    <source>
        <dbReference type="EMBL" id="RKX70659.1"/>
    </source>
</evidence>
<protein>
    <recommendedName>
        <fullName evidence="3">Lipoprotein</fullName>
    </recommendedName>
</protein>
<dbReference type="Proteomes" id="UP000268469">
    <property type="component" value="Unassembled WGS sequence"/>
</dbReference>
<gene>
    <name evidence="1" type="ORF">DRP53_04190</name>
</gene>
<organism evidence="1 2">
    <name type="scientific">candidate division WOR-3 bacterium</name>
    <dbReference type="NCBI Taxonomy" id="2052148"/>
    <lineage>
        <taxon>Bacteria</taxon>
        <taxon>Bacteria division WOR-3</taxon>
    </lineage>
</organism>